<evidence type="ECO:0000313" key="2">
    <source>
        <dbReference type="EMBL" id="VVC42681.1"/>
    </source>
</evidence>
<feature type="chain" id="PRO_5022695718" evidence="1">
    <location>
        <begin position="19"/>
        <end position="168"/>
    </location>
</feature>
<evidence type="ECO:0000313" key="3">
    <source>
        <dbReference type="Proteomes" id="UP000325440"/>
    </source>
</evidence>
<dbReference type="EMBL" id="CABPRJ010001977">
    <property type="protein sequence ID" value="VVC42681.1"/>
    <property type="molecule type" value="Genomic_DNA"/>
</dbReference>
<keyword evidence="1" id="KW-0732">Signal</keyword>
<protein>
    <submittedName>
        <fullName evidence="2">Uncharacterized protein</fullName>
    </submittedName>
</protein>
<gene>
    <name evidence="2" type="ORF">CINCED_3A023506</name>
</gene>
<feature type="signal peptide" evidence="1">
    <location>
        <begin position="1"/>
        <end position="18"/>
    </location>
</feature>
<dbReference type="Proteomes" id="UP000325440">
    <property type="component" value="Unassembled WGS sequence"/>
</dbReference>
<proteinExistence type="predicted"/>
<keyword evidence="3" id="KW-1185">Reference proteome</keyword>
<accession>A0A5E4NMF3</accession>
<reference evidence="2 3" key="1">
    <citation type="submission" date="2019-08" db="EMBL/GenBank/DDBJ databases">
        <authorList>
            <person name="Alioto T."/>
            <person name="Alioto T."/>
            <person name="Gomez Garrido J."/>
        </authorList>
    </citation>
    <scope>NUCLEOTIDE SEQUENCE [LARGE SCALE GENOMIC DNA]</scope>
</reference>
<dbReference type="AlphaFoldDB" id="A0A5E4NMF3"/>
<organism evidence="2 3">
    <name type="scientific">Cinara cedri</name>
    <dbReference type="NCBI Taxonomy" id="506608"/>
    <lineage>
        <taxon>Eukaryota</taxon>
        <taxon>Metazoa</taxon>
        <taxon>Ecdysozoa</taxon>
        <taxon>Arthropoda</taxon>
        <taxon>Hexapoda</taxon>
        <taxon>Insecta</taxon>
        <taxon>Pterygota</taxon>
        <taxon>Neoptera</taxon>
        <taxon>Paraneoptera</taxon>
        <taxon>Hemiptera</taxon>
        <taxon>Sternorrhyncha</taxon>
        <taxon>Aphidomorpha</taxon>
        <taxon>Aphidoidea</taxon>
        <taxon>Aphididae</taxon>
        <taxon>Lachninae</taxon>
        <taxon>Cinara</taxon>
    </lineage>
</organism>
<sequence length="168" mass="18682">MLTTTCFLLFLYSSRLSAYNCTTSTVIVQKNSLSVDNTNLIATKQRRTYLVRSPAGMFWVVLTRVRRGYVRTGVFVVENSKPSTADPAGSQTFGSAAASTHKYRYRVKSIDPERRPRTRVVIKWVGQSSTLSEDLRGGKRGAAEAYAVIKSTTGGMQFSWFPHLVETG</sequence>
<name>A0A5E4NMF3_9HEMI</name>
<evidence type="ECO:0000256" key="1">
    <source>
        <dbReference type="SAM" id="SignalP"/>
    </source>
</evidence>